<dbReference type="Proteomes" id="UP000194127">
    <property type="component" value="Unassembled WGS sequence"/>
</dbReference>
<feature type="non-terminal residue" evidence="7">
    <location>
        <position position="1"/>
    </location>
</feature>
<dbReference type="PANTHER" id="PTHR45709:SF3">
    <property type="entry name" value="GUANINE NUCLEOTIDE-BINDING PROTEIN-LIKE 1"/>
    <property type="match status" value="1"/>
</dbReference>
<gene>
    <name evidence="7" type="ORF">POSPLADRAFT_1128329</name>
</gene>
<reference evidence="7 8" key="1">
    <citation type="submission" date="2017-04" db="EMBL/GenBank/DDBJ databases">
        <title>Genome Sequence of the Model Brown-Rot Fungus Postia placenta SB12.</title>
        <authorList>
            <consortium name="DOE Joint Genome Institute"/>
            <person name="Gaskell J."/>
            <person name="Kersten P."/>
            <person name="Larrondo L.F."/>
            <person name="Canessa P."/>
            <person name="Martinez D."/>
            <person name="Hibbett D."/>
            <person name="Schmoll M."/>
            <person name="Kubicek C.P."/>
            <person name="Martinez A.T."/>
            <person name="Yadav J."/>
            <person name="Master E."/>
            <person name="Magnuson J.K."/>
            <person name="James T."/>
            <person name="Yaver D."/>
            <person name="Berka R."/>
            <person name="Labutti K."/>
            <person name="Lipzen A."/>
            <person name="Aerts A."/>
            <person name="Barry K."/>
            <person name="Henrissat B."/>
            <person name="Blanchette R."/>
            <person name="Grigoriev I."/>
            <person name="Cullen D."/>
        </authorList>
    </citation>
    <scope>NUCLEOTIDE SEQUENCE [LARGE SCALE GENOMIC DNA]</scope>
    <source>
        <strain evidence="7 8">MAD-698-R-SB12</strain>
    </source>
</reference>
<evidence type="ECO:0000256" key="2">
    <source>
        <dbReference type="ARBA" id="ARBA00023134"/>
    </source>
</evidence>
<comment type="function">
    <text evidence="3">Possible regulatory or functional link with the histocompatibility cluster.</text>
</comment>
<dbReference type="SUPFAM" id="SSF52540">
    <property type="entry name" value="P-loop containing nucleoside triphosphate hydrolases"/>
    <property type="match status" value="1"/>
</dbReference>
<dbReference type="Gene3D" id="3.40.50.300">
    <property type="entry name" value="P-loop containing nucleotide triphosphate hydrolases"/>
    <property type="match status" value="1"/>
</dbReference>
<dbReference type="GeneID" id="36328677"/>
<evidence type="ECO:0000313" key="8">
    <source>
        <dbReference type="Proteomes" id="UP000194127"/>
    </source>
</evidence>
<evidence type="ECO:0000313" key="7">
    <source>
        <dbReference type="EMBL" id="OSX67284.1"/>
    </source>
</evidence>
<keyword evidence="8" id="KW-1185">Reference proteome</keyword>
<name>A0A1X6NFA2_9APHY</name>
<dbReference type="RefSeq" id="XP_024344078.1">
    <property type="nucleotide sequence ID" value="XM_024483728.1"/>
</dbReference>
<sequence length="367" mass="40355">SSDVVVSCAKLAQAFANCRRGAGSGRSPWRLLARVAQLANDNVLRVWTMPDPSELRQQSPFAVAAPSGARQSPRLARLGAVLPFQQLYRAAHPLTNPRPHSWRVTEISQILLVLLDARCPLLHYPPALAAHLATAPIRTILVLTKVDIAGPARADAWARFLHARFPGVRVVQAEAYAHGEPEDAEAGKGKGTSAPRLPRAFRETLVSALRDAHAELLQPRGDVQDDAEREWEWNPRVRREVDWEQVLHATDGQAGSVVSGAAAPRSHRDAPDEEEGTEGKHEENDEDPEFLTIGLIGQPNVGKSSLLNALFGTHKVKASKTPGKTKHFQTLFWTPEVRLVDCPGLVMPNFVPMEIQVRPATRPYLLR</sequence>
<evidence type="ECO:0000256" key="5">
    <source>
        <dbReference type="SAM" id="MobiDB-lite"/>
    </source>
</evidence>
<dbReference type="InterPro" id="IPR043358">
    <property type="entry name" value="GNL1-like"/>
</dbReference>
<dbReference type="GO" id="GO:0003924">
    <property type="term" value="F:GTPase activity"/>
    <property type="evidence" value="ECO:0007669"/>
    <property type="project" value="InterPro"/>
</dbReference>
<feature type="compositionally biased region" description="Low complexity" evidence="5">
    <location>
        <begin position="254"/>
        <end position="263"/>
    </location>
</feature>
<keyword evidence="2" id="KW-0342">GTP-binding</keyword>
<proteinExistence type="predicted"/>
<accession>A0A1X6NFA2</accession>
<dbReference type="AlphaFoldDB" id="A0A1X6NFA2"/>
<dbReference type="STRING" id="670580.A0A1X6NFA2"/>
<dbReference type="InterPro" id="IPR006073">
    <property type="entry name" value="GTP-bd"/>
</dbReference>
<evidence type="ECO:0000256" key="1">
    <source>
        <dbReference type="ARBA" id="ARBA00022741"/>
    </source>
</evidence>
<protein>
    <recommendedName>
        <fullName evidence="4">Guanine nucleotide-binding protein-like 1</fullName>
    </recommendedName>
</protein>
<keyword evidence="1" id="KW-0547">Nucleotide-binding</keyword>
<evidence type="ECO:0000259" key="6">
    <source>
        <dbReference type="Pfam" id="PF01926"/>
    </source>
</evidence>
<evidence type="ECO:0000256" key="4">
    <source>
        <dbReference type="ARBA" id="ARBA00039902"/>
    </source>
</evidence>
<feature type="region of interest" description="Disordered" evidence="5">
    <location>
        <begin position="249"/>
        <end position="286"/>
    </location>
</feature>
<dbReference type="PANTHER" id="PTHR45709">
    <property type="entry name" value="LARGE SUBUNIT GTPASE 1 HOMOLOG-RELATED"/>
    <property type="match status" value="1"/>
</dbReference>
<dbReference type="Pfam" id="PF01926">
    <property type="entry name" value="MMR_HSR1"/>
    <property type="match status" value="1"/>
</dbReference>
<dbReference type="OrthoDB" id="61815at2759"/>
<dbReference type="EMBL" id="KZ110591">
    <property type="protein sequence ID" value="OSX67284.1"/>
    <property type="molecule type" value="Genomic_DNA"/>
</dbReference>
<evidence type="ECO:0000256" key="3">
    <source>
        <dbReference type="ARBA" id="ARBA00037770"/>
    </source>
</evidence>
<feature type="domain" description="G" evidence="6">
    <location>
        <begin position="292"/>
        <end position="346"/>
    </location>
</feature>
<organism evidence="7 8">
    <name type="scientific">Postia placenta MAD-698-R-SB12</name>
    <dbReference type="NCBI Taxonomy" id="670580"/>
    <lineage>
        <taxon>Eukaryota</taxon>
        <taxon>Fungi</taxon>
        <taxon>Dikarya</taxon>
        <taxon>Basidiomycota</taxon>
        <taxon>Agaricomycotina</taxon>
        <taxon>Agaricomycetes</taxon>
        <taxon>Polyporales</taxon>
        <taxon>Adustoporiaceae</taxon>
        <taxon>Rhodonia</taxon>
    </lineage>
</organism>
<dbReference type="InterPro" id="IPR027417">
    <property type="entry name" value="P-loop_NTPase"/>
</dbReference>
<dbReference type="GO" id="GO:0005525">
    <property type="term" value="F:GTP binding"/>
    <property type="evidence" value="ECO:0007669"/>
    <property type="project" value="UniProtKB-KW"/>
</dbReference>